<sequence>MIEALQFDFMRNALLAGLLISVACGIVGTFVVTKRIVFLSGSIAHAAYGGIGLGYFLGFNPLLGAFAFSLAAAVGMSAIQRRARERSDTLIGALWAIGMAVGIILIDLSGGYKADLMSYLFGSILMIPQEDLWLLLALDLGIMLLVWLFYKELVALSFDETFSTVQNIPVGKIHTLLVTMTALTVVMMMRMVGLIMVIALLTMPAAISGQFAKSLKKMMVLASILGALFILSGLWLSYWLNLTSGACIILVAGVSYLASLAIKNLI</sequence>
<dbReference type="SUPFAM" id="SSF81345">
    <property type="entry name" value="ABC transporter involved in vitamin B12 uptake, BtuC"/>
    <property type="match status" value="1"/>
</dbReference>
<name>G7V5Z3_THELD</name>
<dbReference type="PANTHER" id="PTHR30477">
    <property type="entry name" value="ABC-TRANSPORTER METAL-BINDING PROTEIN"/>
    <property type="match status" value="1"/>
</dbReference>
<keyword evidence="9" id="KW-1185">Reference proteome</keyword>
<feature type="transmembrane region" description="Helical" evidence="7">
    <location>
        <begin position="242"/>
        <end position="262"/>
    </location>
</feature>
<evidence type="ECO:0000256" key="5">
    <source>
        <dbReference type="ARBA" id="ARBA00023136"/>
    </source>
</evidence>
<keyword evidence="3 6" id="KW-0812">Transmembrane</keyword>
<dbReference type="Gene3D" id="1.10.3470.10">
    <property type="entry name" value="ABC transporter involved in vitamin B12 uptake, BtuC"/>
    <property type="match status" value="1"/>
</dbReference>
<evidence type="ECO:0000313" key="9">
    <source>
        <dbReference type="Proteomes" id="UP000005868"/>
    </source>
</evidence>
<feature type="transmembrane region" description="Helical" evidence="7">
    <location>
        <begin position="12"/>
        <end position="33"/>
    </location>
</feature>
<dbReference type="PANTHER" id="PTHR30477:SF18">
    <property type="entry name" value="METAL TRANSPORT SYSTEM MEMBRANE PROTEIN CT_417-RELATED"/>
    <property type="match status" value="1"/>
</dbReference>
<reference evidence="8 9" key="2">
    <citation type="journal article" date="2012" name="Stand. Genomic Sci.">
        <title>Genome sequence of the moderately thermophilic, amino-acid-degrading and sulfur-reducing bacterium Thermovirga lienii type strain (Cas60314(T)).</title>
        <authorList>
            <person name="Goker M."/>
            <person name="Saunders E."/>
            <person name="Lapidus A."/>
            <person name="Nolan M."/>
            <person name="Lucas S."/>
            <person name="Hammon N."/>
            <person name="Deshpande S."/>
            <person name="Cheng J.F."/>
            <person name="Han C."/>
            <person name="Tapia R."/>
            <person name="Goodwin L.A."/>
            <person name="Pitluck S."/>
            <person name="Liolios K."/>
            <person name="Mavromatis K."/>
            <person name="Pagani I."/>
            <person name="Ivanova N."/>
            <person name="Mikhailova N."/>
            <person name="Pati A."/>
            <person name="Chen A."/>
            <person name="Palaniappan K."/>
            <person name="Land M."/>
            <person name="Chang Y.J."/>
            <person name="Jeffries C.D."/>
            <person name="Brambilla E.M."/>
            <person name="Rohde M."/>
            <person name="Spring S."/>
            <person name="Detter J.C."/>
            <person name="Woyke T."/>
            <person name="Bristow J."/>
            <person name="Eisen J.A."/>
            <person name="Markowitz V."/>
            <person name="Hugenholtz P."/>
            <person name="Kyrpides N.C."/>
            <person name="Klenk H.P."/>
        </authorList>
    </citation>
    <scope>NUCLEOTIDE SEQUENCE [LARGE SCALE GENOMIC DNA]</scope>
    <source>
        <strain evidence="9">ATCC BAA-1197 / DSM 17291 / Cas60314</strain>
    </source>
</reference>
<comment type="subcellular location">
    <subcellularLocation>
        <location evidence="6">Cell membrane</location>
        <topology evidence="6">Multi-pass membrane protein</topology>
    </subcellularLocation>
    <subcellularLocation>
        <location evidence="1">Membrane</location>
        <topology evidence="1">Multi-pass membrane protein</topology>
    </subcellularLocation>
</comment>
<evidence type="ECO:0000256" key="6">
    <source>
        <dbReference type="RuleBase" id="RU003943"/>
    </source>
</evidence>
<protein>
    <submittedName>
        <fullName evidence="8">ABC-3 protein</fullName>
    </submittedName>
</protein>
<dbReference type="EMBL" id="CP003096">
    <property type="protein sequence ID" value="AER65898.1"/>
    <property type="molecule type" value="Genomic_DNA"/>
</dbReference>
<feature type="transmembrane region" description="Helical" evidence="7">
    <location>
        <begin position="53"/>
        <end position="78"/>
    </location>
</feature>
<evidence type="ECO:0000256" key="3">
    <source>
        <dbReference type="ARBA" id="ARBA00022692"/>
    </source>
</evidence>
<evidence type="ECO:0000256" key="2">
    <source>
        <dbReference type="ARBA" id="ARBA00008034"/>
    </source>
</evidence>
<evidence type="ECO:0000256" key="7">
    <source>
        <dbReference type="SAM" id="Phobius"/>
    </source>
</evidence>
<evidence type="ECO:0000313" key="8">
    <source>
        <dbReference type="EMBL" id="AER65898.1"/>
    </source>
</evidence>
<dbReference type="HOGENOM" id="CLU_028808_3_0_0"/>
<reference evidence="9" key="1">
    <citation type="submission" date="2011-10" db="EMBL/GenBank/DDBJ databases">
        <title>The complete genome of chromosome of Thermovirga lienii DSM 17291.</title>
        <authorList>
            <consortium name="US DOE Joint Genome Institute (JGI-PGF)"/>
            <person name="Lucas S."/>
            <person name="Copeland A."/>
            <person name="Lapidus A."/>
            <person name="Glavina del Rio T."/>
            <person name="Dalin E."/>
            <person name="Tice H."/>
            <person name="Bruce D."/>
            <person name="Goodwin L."/>
            <person name="Pitluck S."/>
            <person name="Peters L."/>
            <person name="Mikhailova N."/>
            <person name="Saunders E."/>
            <person name="Kyrpides N."/>
            <person name="Mavromatis K."/>
            <person name="Ivanova N."/>
            <person name="Last F.I."/>
            <person name="Brettin T."/>
            <person name="Detter J.C."/>
            <person name="Han C."/>
            <person name="Larimer F."/>
            <person name="Land M."/>
            <person name="Hauser L."/>
            <person name="Markowitz V."/>
            <person name="Cheng J.-F."/>
            <person name="Hugenholtz P."/>
            <person name="Woyke T."/>
            <person name="Wu D."/>
            <person name="Spring S."/>
            <person name="Schroeder M."/>
            <person name="Brambilla E.-M."/>
            <person name="Klenk H.-P."/>
            <person name="Eisen J.A."/>
        </authorList>
    </citation>
    <scope>NUCLEOTIDE SEQUENCE [LARGE SCALE GENOMIC DNA]</scope>
    <source>
        <strain evidence="9">ATCC BAA-1197 / DSM 17291 / Cas60314</strain>
    </source>
</reference>
<feature type="transmembrane region" description="Helical" evidence="7">
    <location>
        <begin position="194"/>
        <end position="212"/>
    </location>
</feature>
<proteinExistence type="inferred from homology"/>
<organism evidence="8 9">
    <name type="scientific">Thermovirga lienii (strain ATCC BAA-1197 / DSM 17291 / Cas60314)</name>
    <dbReference type="NCBI Taxonomy" id="580340"/>
    <lineage>
        <taxon>Bacteria</taxon>
        <taxon>Thermotogati</taxon>
        <taxon>Synergistota</taxon>
        <taxon>Synergistia</taxon>
        <taxon>Synergistales</taxon>
        <taxon>Thermovirgaceae</taxon>
        <taxon>Thermovirga</taxon>
    </lineage>
</organism>
<dbReference type="GO" id="GO:0055085">
    <property type="term" value="P:transmembrane transport"/>
    <property type="evidence" value="ECO:0007669"/>
    <property type="project" value="InterPro"/>
</dbReference>
<keyword evidence="6" id="KW-0813">Transport</keyword>
<feature type="transmembrane region" description="Helical" evidence="7">
    <location>
        <begin position="90"/>
        <end position="112"/>
    </location>
</feature>
<dbReference type="AlphaFoldDB" id="G7V5Z3"/>
<dbReference type="Proteomes" id="UP000005868">
    <property type="component" value="Chromosome"/>
</dbReference>
<gene>
    <name evidence="8" type="ordered locus">Tlie_0152</name>
</gene>
<dbReference type="GO" id="GO:0043190">
    <property type="term" value="C:ATP-binding cassette (ABC) transporter complex"/>
    <property type="evidence" value="ECO:0007669"/>
    <property type="project" value="InterPro"/>
</dbReference>
<dbReference type="InterPro" id="IPR001626">
    <property type="entry name" value="ABC_TroCD"/>
</dbReference>
<comment type="similarity">
    <text evidence="2 6">Belongs to the ABC-3 integral membrane protein family.</text>
</comment>
<dbReference type="InterPro" id="IPR037294">
    <property type="entry name" value="ABC_BtuC-like"/>
</dbReference>
<dbReference type="STRING" id="580340.Tlie_0152"/>
<evidence type="ECO:0000256" key="4">
    <source>
        <dbReference type="ARBA" id="ARBA00022989"/>
    </source>
</evidence>
<dbReference type="CDD" id="cd06550">
    <property type="entry name" value="TM_ABC_iron-siderophores_like"/>
    <property type="match status" value="1"/>
</dbReference>
<dbReference type="Pfam" id="PF00950">
    <property type="entry name" value="ABC-3"/>
    <property type="match status" value="1"/>
</dbReference>
<evidence type="ECO:0000256" key="1">
    <source>
        <dbReference type="ARBA" id="ARBA00004141"/>
    </source>
</evidence>
<dbReference type="KEGG" id="tli:Tlie_0152"/>
<keyword evidence="5 7" id="KW-0472">Membrane</keyword>
<dbReference type="eggNOG" id="COG1108">
    <property type="taxonomic scope" value="Bacteria"/>
</dbReference>
<dbReference type="OrthoDB" id="9778117at2"/>
<keyword evidence="4 7" id="KW-1133">Transmembrane helix</keyword>
<dbReference type="GO" id="GO:0010043">
    <property type="term" value="P:response to zinc ion"/>
    <property type="evidence" value="ECO:0007669"/>
    <property type="project" value="TreeGrafter"/>
</dbReference>
<feature type="transmembrane region" description="Helical" evidence="7">
    <location>
        <begin position="132"/>
        <end position="150"/>
    </location>
</feature>
<feature type="transmembrane region" description="Helical" evidence="7">
    <location>
        <begin position="219"/>
        <end position="236"/>
    </location>
</feature>
<accession>G7V5Z3</accession>